<dbReference type="Proteomes" id="UP000229600">
    <property type="component" value="Unassembled WGS sequence"/>
</dbReference>
<dbReference type="Pfam" id="PF00534">
    <property type="entry name" value="Glycos_transf_1"/>
    <property type="match status" value="1"/>
</dbReference>
<reference evidence="3 4" key="1">
    <citation type="submission" date="2017-09" db="EMBL/GenBank/DDBJ databases">
        <title>Depth-based differentiation of microbial function through sediment-hosted aquifers and enrichment of novel symbionts in the deep terrestrial subsurface.</title>
        <authorList>
            <person name="Probst A.J."/>
            <person name="Ladd B."/>
            <person name="Jarett J.K."/>
            <person name="Geller-Mcgrath D.E."/>
            <person name="Sieber C.M."/>
            <person name="Emerson J.B."/>
            <person name="Anantharaman K."/>
            <person name="Thomas B.C."/>
            <person name="Malmstrom R."/>
            <person name="Stieglmeier M."/>
            <person name="Klingl A."/>
            <person name="Woyke T."/>
            <person name="Ryan C.M."/>
            <person name="Banfield J.F."/>
        </authorList>
    </citation>
    <scope>NUCLEOTIDE SEQUENCE [LARGE SCALE GENOMIC DNA]</scope>
    <source>
        <strain evidence="3">CG11_big_fil_rev_8_21_14_0_20_39_34</strain>
    </source>
</reference>
<evidence type="ECO:0000313" key="3">
    <source>
        <dbReference type="EMBL" id="PIR04104.1"/>
    </source>
</evidence>
<protein>
    <recommendedName>
        <fullName evidence="5">Glycosyl transferase</fullName>
    </recommendedName>
</protein>
<organism evidence="3 4">
    <name type="scientific">Candidatus Magasanikbacteria bacterium CG11_big_fil_rev_8_21_14_0_20_39_34</name>
    <dbReference type="NCBI Taxonomy" id="1974653"/>
    <lineage>
        <taxon>Bacteria</taxon>
        <taxon>Candidatus Magasanikiibacteriota</taxon>
    </lineage>
</organism>
<dbReference type="CDD" id="cd03801">
    <property type="entry name" value="GT4_PimA-like"/>
    <property type="match status" value="1"/>
</dbReference>
<evidence type="ECO:0000259" key="1">
    <source>
        <dbReference type="Pfam" id="PF00534"/>
    </source>
</evidence>
<feature type="domain" description="Glycosyl transferase family 1" evidence="1">
    <location>
        <begin position="189"/>
        <end position="358"/>
    </location>
</feature>
<dbReference type="PANTHER" id="PTHR45947:SF3">
    <property type="entry name" value="SULFOQUINOVOSYL TRANSFERASE SQD2"/>
    <property type="match status" value="1"/>
</dbReference>
<evidence type="ECO:0000259" key="2">
    <source>
        <dbReference type="Pfam" id="PF13439"/>
    </source>
</evidence>
<gene>
    <name evidence="3" type="ORF">COV59_02885</name>
</gene>
<dbReference type="Pfam" id="PF13439">
    <property type="entry name" value="Glyco_transf_4"/>
    <property type="match status" value="1"/>
</dbReference>
<comment type="caution">
    <text evidence="3">The sequence shown here is derived from an EMBL/GenBank/DDBJ whole genome shotgun (WGS) entry which is preliminary data.</text>
</comment>
<dbReference type="SUPFAM" id="SSF53756">
    <property type="entry name" value="UDP-Glycosyltransferase/glycogen phosphorylase"/>
    <property type="match status" value="1"/>
</dbReference>
<evidence type="ECO:0008006" key="5">
    <source>
        <dbReference type="Google" id="ProtNLM"/>
    </source>
</evidence>
<dbReference type="EMBL" id="PCWN01000007">
    <property type="protein sequence ID" value="PIR04104.1"/>
    <property type="molecule type" value="Genomic_DNA"/>
</dbReference>
<feature type="domain" description="Glycosyltransferase subfamily 4-like N-terminal" evidence="2">
    <location>
        <begin position="15"/>
        <end position="171"/>
    </location>
</feature>
<name>A0A2H0N5C7_9BACT</name>
<evidence type="ECO:0000313" key="4">
    <source>
        <dbReference type="Proteomes" id="UP000229600"/>
    </source>
</evidence>
<accession>A0A2H0N5C7</accession>
<dbReference type="PANTHER" id="PTHR45947">
    <property type="entry name" value="SULFOQUINOVOSYL TRANSFERASE SQD2"/>
    <property type="match status" value="1"/>
</dbReference>
<dbReference type="InterPro" id="IPR001296">
    <property type="entry name" value="Glyco_trans_1"/>
</dbReference>
<dbReference type="InterPro" id="IPR050194">
    <property type="entry name" value="Glycosyltransferase_grp1"/>
</dbReference>
<sequence>MKNTLIISLDFPPTIGGIASYVEQIAGEFPPENFVILAPKTKNASYDDKFSFTVERFNLFFPKFLAPRWLRLYFIIKKLVKKYGIEIIHLHHAAPVALAAKRIKKKLGVPYMIFSHGTDIAAASKGKWGRASLIDACIQAEQVITNSNSLDRRLVAQFQTLENRTTVLYPCPDKSFLTPPEQEKVDKLKSQLALEGKRVILSIARLEHGKGFTNLTRHLPAILEEVPNLVWIIVGEGSQKQNLLKMVQKYSLQNIVRFIGHVPHDEIKTYYYLSDVFILLTHPYQGMEEGLGLVFLEASATGIPMIAGMSGGVEEAVIHEKTGLVVDTYNETQVKEAIARLLKDEKYASALGKAAQQRIIKDFSWEKQLEKLRPWMFEE</sequence>
<dbReference type="InterPro" id="IPR028098">
    <property type="entry name" value="Glyco_trans_4-like_N"/>
</dbReference>
<dbReference type="Gene3D" id="3.40.50.2000">
    <property type="entry name" value="Glycogen Phosphorylase B"/>
    <property type="match status" value="2"/>
</dbReference>
<dbReference type="GO" id="GO:0016758">
    <property type="term" value="F:hexosyltransferase activity"/>
    <property type="evidence" value="ECO:0007669"/>
    <property type="project" value="TreeGrafter"/>
</dbReference>
<proteinExistence type="predicted"/>
<dbReference type="AlphaFoldDB" id="A0A2H0N5C7"/>